<keyword evidence="2 5" id="KW-0812">Transmembrane</keyword>
<name>A0ABS5Z8N6_9GAMM</name>
<comment type="subcellular location">
    <subcellularLocation>
        <location evidence="1">Membrane</location>
    </subcellularLocation>
</comment>
<keyword evidence="7" id="KW-1185">Reference proteome</keyword>
<keyword evidence="4 5" id="KW-0472">Membrane</keyword>
<dbReference type="SUPFAM" id="SSF161084">
    <property type="entry name" value="MAPEG domain-like"/>
    <property type="match status" value="1"/>
</dbReference>
<dbReference type="Pfam" id="PF01124">
    <property type="entry name" value="MAPEG"/>
    <property type="match status" value="1"/>
</dbReference>
<evidence type="ECO:0000313" key="6">
    <source>
        <dbReference type="EMBL" id="MBU2710406.1"/>
    </source>
</evidence>
<protein>
    <submittedName>
        <fullName evidence="6">MAPEG family protein</fullName>
    </submittedName>
</protein>
<proteinExistence type="predicted"/>
<organism evidence="6 7">
    <name type="scientific">Zooshikella harenae</name>
    <dbReference type="NCBI Taxonomy" id="2827238"/>
    <lineage>
        <taxon>Bacteria</taxon>
        <taxon>Pseudomonadati</taxon>
        <taxon>Pseudomonadota</taxon>
        <taxon>Gammaproteobacteria</taxon>
        <taxon>Oceanospirillales</taxon>
        <taxon>Zooshikellaceae</taxon>
        <taxon>Zooshikella</taxon>
    </lineage>
</organism>
<evidence type="ECO:0000313" key="7">
    <source>
        <dbReference type="Proteomes" id="UP000690515"/>
    </source>
</evidence>
<dbReference type="Gene3D" id="1.20.120.550">
    <property type="entry name" value="Membrane associated eicosanoid/glutathione metabolism-like domain"/>
    <property type="match status" value="1"/>
</dbReference>
<evidence type="ECO:0000256" key="4">
    <source>
        <dbReference type="ARBA" id="ARBA00023136"/>
    </source>
</evidence>
<sequence>MTTPLICLVIVAVMPYIYAGIGVYYRSRLPGGVDNKHPRQQITQLQGPGTRVYAAQQNAWEALAIFTVAMLVVHLRQAPEPQVSLFAELFVAARVTHGFFYIKNWDVFRSLAFATGLVCVISMLWISW</sequence>
<gene>
    <name evidence="6" type="ORF">KCG35_04995</name>
</gene>
<keyword evidence="3 5" id="KW-1133">Transmembrane helix</keyword>
<dbReference type="PANTHER" id="PTHR35371">
    <property type="entry name" value="INNER MEMBRANE PROTEIN"/>
    <property type="match status" value="1"/>
</dbReference>
<reference evidence="6 7" key="1">
    <citation type="submission" date="2021-04" db="EMBL/GenBank/DDBJ databases">
        <authorList>
            <person name="Pira H."/>
            <person name="Risdian C."/>
            <person name="Wink J."/>
        </authorList>
    </citation>
    <scope>NUCLEOTIDE SEQUENCE [LARGE SCALE GENOMIC DNA]</scope>
    <source>
        <strain evidence="6 7">WH53</strain>
    </source>
</reference>
<dbReference type="RefSeq" id="WP_215818576.1">
    <property type="nucleotide sequence ID" value="NZ_JAGSOY010000007.1"/>
</dbReference>
<accession>A0ABS5Z8N6</accession>
<comment type="caution">
    <text evidence="6">The sequence shown here is derived from an EMBL/GenBank/DDBJ whole genome shotgun (WGS) entry which is preliminary data.</text>
</comment>
<dbReference type="EMBL" id="JAGSOY010000007">
    <property type="protein sequence ID" value="MBU2710406.1"/>
    <property type="molecule type" value="Genomic_DNA"/>
</dbReference>
<dbReference type="InterPro" id="IPR001129">
    <property type="entry name" value="Membr-assoc_MAPEG"/>
</dbReference>
<dbReference type="Proteomes" id="UP000690515">
    <property type="component" value="Unassembled WGS sequence"/>
</dbReference>
<feature type="transmembrane region" description="Helical" evidence="5">
    <location>
        <begin position="5"/>
        <end position="25"/>
    </location>
</feature>
<evidence type="ECO:0000256" key="2">
    <source>
        <dbReference type="ARBA" id="ARBA00022692"/>
    </source>
</evidence>
<dbReference type="PANTHER" id="PTHR35371:SF1">
    <property type="entry name" value="BLR7753 PROTEIN"/>
    <property type="match status" value="1"/>
</dbReference>
<feature type="transmembrane region" description="Helical" evidence="5">
    <location>
        <begin position="108"/>
        <end position="126"/>
    </location>
</feature>
<dbReference type="InterPro" id="IPR023352">
    <property type="entry name" value="MAPEG-like_dom_sf"/>
</dbReference>
<evidence type="ECO:0000256" key="5">
    <source>
        <dbReference type="SAM" id="Phobius"/>
    </source>
</evidence>
<evidence type="ECO:0000256" key="1">
    <source>
        <dbReference type="ARBA" id="ARBA00004370"/>
    </source>
</evidence>
<evidence type="ECO:0000256" key="3">
    <source>
        <dbReference type="ARBA" id="ARBA00022989"/>
    </source>
</evidence>